<gene>
    <name evidence="10" type="primary">glyA</name>
    <name evidence="13" type="ORF">OG699_29660</name>
</gene>
<dbReference type="InterPro" id="IPR015422">
    <property type="entry name" value="PyrdxlP-dep_Trfase_small"/>
</dbReference>
<dbReference type="Gene3D" id="3.90.1150.10">
    <property type="entry name" value="Aspartate Aminotransferase, domain 1"/>
    <property type="match status" value="1"/>
</dbReference>
<dbReference type="InterPro" id="IPR015424">
    <property type="entry name" value="PyrdxlP-dep_Trfase"/>
</dbReference>
<dbReference type="GO" id="GO:0035999">
    <property type="term" value="P:tetrahydrofolate interconversion"/>
    <property type="evidence" value="ECO:0007669"/>
    <property type="project" value="UniProtKB-UniRule"/>
</dbReference>
<feature type="domain" description="Serine hydroxymethyltransferase-like" evidence="12">
    <location>
        <begin position="12"/>
        <end position="381"/>
    </location>
</feature>
<comment type="pathway">
    <text evidence="10">Amino-acid biosynthesis; glycine biosynthesis; glycine from L-serine: step 1/1.</text>
</comment>
<reference evidence="13" key="1">
    <citation type="submission" date="2022-10" db="EMBL/GenBank/DDBJ databases">
        <title>The complete genomes of actinobacterial strains from the NBC collection.</title>
        <authorList>
            <person name="Joergensen T.S."/>
            <person name="Alvarez Arevalo M."/>
            <person name="Sterndorff E.B."/>
            <person name="Faurdal D."/>
            <person name="Vuksanovic O."/>
            <person name="Mourched A.-S."/>
            <person name="Charusanti P."/>
            <person name="Shaw S."/>
            <person name="Blin K."/>
            <person name="Weber T."/>
        </authorList>
    </citation>
    <scope>NUCLEOTIDE SEQUENCE</scope>
    <source>
        <strain evidence="13">NBC_01393</strain>
    </source>
</reference>
<keyword evidence="7 10" id="KW-0808">Transferase</keyword>
<evidence type="ECO:0000256" key="9">
    <source>
        <dbReference type="ARBA" id="ARBA00054606"/>
    </source>
</evidence>
<dbReference type="EMBL" id="CP109546">
    <property type="protein sequence ID" value="WTZ11777.1"/>
    <property type="molecule type" value="Genomic_DNA"/>
</dbReference>
<dbReference type="AlphaFoldDB" id="A0AAU3I5D1"/>
<dbReference type="GO" id="GO:0005829">
    <property type="term" value="C:cytosol"/>
    <property type="evidence" value="ECO:0007669"/>
    <property type="project" value="TreeGrafter"/>
</dbReference>
<keyword evidence="8 10" id="KW-0663">Pyridoxal phosphate</keyword>
<evidence type="ECO:0000256" key="10">
    <source>
        <dbReference type="HAMAP-Rule" id="MF_00051"/>
    </source>
</evidence>
<accession>A0AAU3I5D1</accession>
<dbReference type="HAMAP" id="MF_00051">
    <property type="entry name" value="SHMT"/>
    <property type="match status" value="1"/>
</dbReference>
<dbReference type="FunFam" id="3.40.640.10:FF:000001">
    <property type="entry name" value="Serine hydroxymethyltransferase"/>
    <property type="match status" value="1"/>
</dbReference>
<dbReference type="InterPro" id="IPR039429">
    <property type="entry name" value="SHMT-like_dom"/>
</dbReference>
<feature type="site" description="Plays an important role in substrate specificity" evidence="10">
    <location>
        <position position="233"/>
    </location>
</feature>
<comment type="function">
    <text evidence="9">Catalyzes the reversible interconversion of serine and glycine with tetrahydrofolate (THF) serving as the one-carbon carrier. This reaction serves as the major source of one-carbon groups required for the biosynthesis of purines, thymidylate, methionine, and other important biomolecules. Also exhibits THF-independent aldolase activity toward beta-hydroxyamino acids, producing glycine and aldehydes, via a retro-aldol mechanism. Thus, is able to catalyze the cleavage of L-allo-threonine.</text>
</comment>
<comment type="caution">
    <text evidence="10">Lacks conserved residue(s) required for the propagation of feature annotation.</text>
</comment>
<evidence type="ECO:0000256" key="3">
    <source>
        <dbReference type="ARBA" id="ARBA00006376"/>
    </source>
</evidence>
<dbReference type="PIRSF" id="PIRSF000412">
    <property type="entry name" value="SHMT"/>
    <property type="match status" value="1"/>
</dbReference>
<evidence type="ECO:0000256" key="1">
    <source>
        <dbReference type="ARBA" id="ARBA00001933"/>
    </source>
</evidence>
<dbReference type="InterPro" id="IPR015421">
    <property type="entry name" value="PyrdxlP-dep_Trfase_major"/>
</dbReference>
<dbReference type="InterPro" id="IPR001085">
    <property type="entry name" value="Ser_HO-MeTrfase"/>
</dbReference>
<dbReference type="InterPro" id="IPR049943">
    <property type="entry name" value="Ser_HO-MeTrfase-like"/>
</dbReference>
<proteinExistence type="inferred from homology"/>
<dbReference type="PANTHER" id="PTHR11680">
    <property type="entry name" value="SERINE HYDROXYMETHYLTRANSFERASE"/>
    <property type="match status" value="1"/>
</dbReference>
<evidence type="ECO:0000256" key="5">
    <source>
        <dbReference type="ARBA" id="ARBA00022490"/>
    </source>
</evidence>
<organism evidence="13">
    <name type="scientific">Streptomyces sp. NBC_01393</name>
    <dbReference type="NCBI Taxonomy" id="2903851"/>
    <lineage>
        <taxon>Bacteria</taxon>
        <taxon>Bacillati</taxon>
        <taxon>Actinomycetota</taxon>
        <taxon>Actinomycetes</taxon>
        <taxon>Kitasatosporales</taxon>
        <taxon>Streptomycetaceae</taxon>
        <taxon>Streptomyces</taxon>
    </lineage>
</organism>
<dbReference type="EC" id="2.1.2.1" evidence="10"/>
<feature type="binding site" evidence="10">
    <location>
        <begin position="129"/>
        <end position="131"/>
    </location>
    <ligand>
        <name>(6S)-5,6,7,8-tetrahydrofolate</name>
        <dbReference type="ChEBI" id="CHEBI:57453"/>
    </ligand>
</feature>
<comment type="subunit">
    <text evidence="4 10">Homodimer.</text>
</comment>
<evidence type="ECO:0000256" key="2">
    <source>
        <dbReference type="ARBA" id="ARBA00004496"/>
    </source>
</evidence>
<evidence type="ECO:0000259" key="12">
    <source>
        <dbReference type="Pfam" id="PF00464"/>
    </source>
</evidence>
<name>A0AAU3I5D1_9ACTN</name>
<keyword evidence="5 10" id="KW-0963">Cytoplasm</keyword>
<dbReference type="SUPFAM" id="SSF53383">
    <property type="entry name" value="PLP-dependent transferases"/>
    <property type="match status" value="1"/>
</dbReference>
<dbReference type="Gene3D" id="3.40.640.10">
    <property type="entry name" value="Type I PLP-dependent aspartate aminotransferase-like (Major domain)"/>
    <property type="match status" value="1"/>
</dbReference>
<comment type="cofactor">
    <cofactor evidence="1 10 11">
        <name>pyridoxal 5'-phosphate</name>
        <dbReference type="ChEBI" id="CHEBI:597326"/>
    </cofactor>
</comment>
<evidence type="ECO:0000256" key="11">
    <source>
        <dbReference type="PIRSR" id="PIRSR000412-50"/>
    </source>
</evidence>
<evidence type="ECO:0000256" key="6">
    <source>
        <dbReference type="ARBA" id="ARBA00022563"/>
    </source>
</evidence>
<dbReference type="GO" id="GO:0030170">
    <property type="term" value="F:pyridoxal phosphate binding"/>
    <property type="evidence" value="ECO:0007669"/>
    <property type="project" value="UniProtKB-UniRule"/>
</dbReference>
<evidence type="ECO:0000313" key="13">
    <source>
        <dbReference type="EMBL" id="WTZ11777.1"/>
    </source>
</evidence>
<feature type="binding site" evidence="10">
    <location>
        <position position="249"/>
    </location>
    <ligand>
        <name>(6S)-5,6,7,8-tetrahydrofolate</name>
        <dbReference type="ChEBI" id="CHEBI:57453"/>
    </ligand>
</feature>
<dbReference type="Pfam" id="PF00464">
    <property type="entry name" value="SHMT"/>
    <property type="match status" value="1"/>
</dbReference>
<keyword evidence="10" id="KW-0028">Amino-acid biosynthesis</keyword>
<feature type="modified residue" description="N6-(pyridoxal phosphate)lysine" evidence="10 11">
    <location>
        <position position="234"/>
    </location>
</feature>
<dbReference type="CDD" id="cd00378">
    <property type="entry name" value="SHMT"/>
    <property type="match status" value="1"/>
</dbReference>
<dbReference type="GO" id="GO:0004372">
    <property type="term" value="F:glycine hydroxymethyltransferase activity"/>
    <property type="evidence" value="ECO:0007669"/>
    <property type="project" value="UniProtKB-UniRule"/>
</dbReference>
<keyword evidence="6 10" id="KW-0554">One-carbon metabolism</keyword>
<sequence>MPVATMPEADVLSRQDPELAEILRGELDRQSTTLQLIAAENFTSPAVLAALGSPLANKYAEGYPGARHHGGCEIVDVAERIAVDRAKALFGADHANVQSHSGSSAVLAAYAALLRPGDTVLAMGLPFGGHLTHGSPANFSGRWFDFVGYGVEAESGLIDYEQVRALARARRPKAVVCGSISYPRHIDYALFREIADEVGAYLIADAAHPIGLVAGGAAPNPVPYADVVCATTHKVLRGPRGGMVLCGGELAERVDRAVFPFTQGGAQMHTIAAKAVAFGEAATPAFTAYAHQVVANARVLAAGLEAEGLAVTTGGTDTHLLVADPVPLGVDGRTARGRLAAAGMVLDTCALPHGDARGLRLGTAALTTQGMSEPEMARVAALFAGVLRDEIEGRAAREEVRELTGRFPPYPD</sequence>
<evidence type="ECO:0000256" key="8">
    <source>
        <dbReference type="ARBA" id="ARBA00022898"/>
    </source>
</evidence>
<dbReference type="GO" id="GO:0019264">
    <property type="term" value="P:glycine biosynthetic process from serine"/>
    <property type="evidence" value="ECO:0007669"/>
    <property type="project" value="UniProtKB-UniRule"/>
</dbReference>
<comment type="pathway">
    <text evidence="10">One-carbon metabolism; tetrahydrofolate interconversion.</text>
</comment>
<comment type="similarity">
    <text evidence="3 10">Belongs to the SHMT family.</text>
</comment>
<feature type="binding site" evidence="10">
    <location>
        <position position="125"/>
    </location>
    <ligand>
        <name>(6S)-5,6,7,8-tetrahydrofolate</name>
        <dbReference type="ChEBI" id="CHEBI:57453"/>
    </ligand>
</feature>
<evidence type="ECO:0000256" key="7">
    <source>
        <dbReference type="ARBA" id="ARBA00022679"/>
    </source>
</evidence>
<comment type="catalytic activity">
    <reaction evidence="10">
        <text>(6R)-5,10-methylene-5,6,7,8-tetrahydrofolate + glycine + H2O = (6S)-5,6,7,8-tetrahydrofolate + L-serine</text>
        <dbReference type="Rhea" id="RHEA:15481"/>
        <dbReference type="ChEBI" id="CHEBI:15377"/>
        <dbReference type="ChEBI" id="CHEBI:15636"/>
        <dbReference type="ChEBI" id="CHEBI:33384"/>
        <dbReference type="ChEBI" id="CHEBI:57305"/>
        <dbReference type="ChEBI" id="CHEBI:57453"/>
        <dbReference type="EC" id="2.1.2.1"/>
    </reaction>
</comment>
<comment type="subcellular location">
    <subcellularLocation>
        <location evidence="2 10">Cytoplasm</location>
    </subcellularLocation>
</comment>
<protein>
    <recommendedName>
        <fullName evidence="10">Serine hydroxymethyltransferase</fullName>
        <shortName evidence="10">SHMT</shortName>
        <shortName evidence="10">Serine methylase</shortName>
        <ecNumber evidence="10">2.1.2.1</ecNumber>
    </recommendedName>
</protein>
<dbReference type="GO" id="GO:0042803">
    <property type="term" value="F:protein homodimerization activity"/>
    <property type="evidence" value="ECO:0007669"/>
    <property type="project" value="UniProtKB-ARBA"/>
</dbReference>
<evidence type="ECO:0000256" key="4">
    <source>
        <dbReference type="ARBA" id="ARBA00011738"/>
    </source>
</evidence>
<dbReference type="NCBIfam" id="NF000586">
    <property type="entry name" value="PRK00011.1"/>
    <property type="match status" value="1"/>
</dbReference>
<dbReference type="PANTHER" id="PTHR11680:SF35">
    <property type="entry name" value="SERINE HYDROXYMETHYLTRANSFERASE 1"/>
    <property type="match status" value="1"/>
</dbReference>